<dbReference type="RefSeq" id="WP_089036873.1">
    <property type="nucleotide sequence ID" value="NZ_CP022278.1"/>
</dbReference>
<gene>
    <name evidence="2" type="ORF">BG910_10985</name>
</gene>
<reference evidence="2 3" key="1">
    <citation type="submission" date="2017-06" db="EMBL/GenBank/DDBJ databases">
        <title>Neisseria chenwenguii sp. nov., isolated from the intestinal contents of Tibetan Plateau Pika in Yushu, Qinghai Province, China.</title>
        <authorList>
            <person name="Zhang G."/>
        </authorList>
    </citation>
    <scope>NUCLEOTIDE SEQUENCE [LARGE SCALE GENOMIC DNA]</scope>
    <source>
        <strain evidence="2 3">10023</strain>
    </source>
</reference>
<keyword evidence="3" id="KW-1185">Reference proteome</keyword>
<accession>A0A220S4B5</accession>
<feature type="signal peptide" evidence="1">
    <location>
        <begin position="1"/>
        <end position="19"/>
    </location>
</feature>
<evidence type="ECO:0000313" key="2">
    <source>
        <dbReference type="EMBL" id="ASK28183.1"/>
    </source>
</evidence>
<dbReference type="EMBL" id="CP022278">
    <property type="protein sequence ID" value="ASK28183.1"/>
    <property type="molecule type" value="Genomic_DNA"/>
</dbReference>
<dbReference type="Proteomes" id="UP000198238">
    <property type="component" value="Chromosome"/>
</dbReference>
<organism evidence="2 3">
    <name type="scientific">Neisseria chenwenguii</name>
    <dbReference type="NCBI Taxonomy" id="1853278"/>
    <lineage>
        <taxon>Bacteria</taxon>
        <taxon>Pseudomonadati</taxon>
        <taxon>Pseudomonadota</taxon>
        <taxon>Betaproteobacteria</taxon>
        <taxon>Neisseriales</taxon>
        <taxon>Neisseriaceae</taxon>
        <taxon>Neisseria</taxon>
    </lineage>
</organism>
<sequence>MLKKLIAAFAVTLPLYAAAQEIPVQYRGVWSKTAECHDPAIIAADWFAPNTDVGMSKVVMVKPAGGRELIVFGIESYRDEGVTTESGSVLEIRPEGRNAIHIHGYAHASRFSGKMVRCNKRAGMQWNFNGTHIVNEKGQRIRP</sequence>
<protein>
    <submittedName>
        <fullName evidence="2">Uncharacterized protein</fullName>
    </submittedName>
</protein>
<dbReference type="AlphaFoldDB" id="A0A220S4B5"/>
<name>A0A220S4B5_9NEIS</name>
<dbReference type="KEGG" id="nei:BG910_10985"/>
<keyword evidence="1" id="KW-0732">Signal</keyword>
<proteinExistence type="predicted"/>
<evidence type="ECO:0000256" key="1">
    <source>
        <dbReference type="SAM" id="SignalP"/>
    </source>
</evidence>
<feature type="chain" id="PRO_5012939803" evidence="1">
    <location>
        <begin position="20"/>
        <end position="143"/>
    </location>
</feature>
<evidence type="ECO:0000313" key="3">
    <source>
        <dbReference type="Proteomes" id="UP000198238"/>
    </source>
</evidence>